<protein>
    <recommendedName>
        <fullName evidence="2">Transposase (putative) gypsy type domain-containing protein</fullName>
    </recommendedName>
</protein>
<dbReference type="Pfam" id="PF04195">
    <property type="entry name" value="Transposase_28"/>
    <property type="match status" value="1"/>
</dbReference>
<reference evidence="3 4" key="1">
    <citation type="submission" date="2024-08" db="EMBL/GenBank/DDBJ databases">
        <title>Insights into the chromosomal genome structure of Flemingia macrophylla.</title>
        <authorList>
            <person name="Ding Y."/>
            <person name="Zhao Y."/>
            <person name="Bi W."/>
            <person name="Wu M."/>
            <person name="Zhao G."/>
            <person name="Gong Y."/>
            <person name="Li W."/>
            <person name="Zhang P."/>
        </authorList>
    </citation>
    <scope>NUCLEOTIDE SEQUENCE [LARGE SCALE GENOMIC DNA]</scope>
    <source>
        <strain evidence="3">DYQJB</strain>
        <tissue evidence="3">Leaf</tissue>
    </source>
</reference>
<name>A0ABD1MEX2_9FABA</name>
<evidence type="ECO:0000313" key="4">
    <source>
        <dbReference type="Proteomes" id="UP001603857"/>
    </source>
</evidence>
<comment type="caution">
    <text evidence="3">The sequence shown here is derived from an EMBL/GenBank/DDBJ whole genome shotgun (WGS) entry which is preliminary data.</text>
</comment>
<organism evidence="3 4">
    <name type="scientific">Flemingia macrophylla</name>
    <dbReference type="NCBI Taxonomy" id="520843"/>
    <lineage>
        <taxon>Eukaryota</taxon>
        <taxon>Viridiplantae</taxon>
        <taxon>Streptophyta</taxon>
        <taxon>Embryophyta</taxon>
        <taxon>Tracheophyta</taxon>
        <taxon>Spermatophyta</taxon>
        <taxon>Magnoliopsida</taxon>
        <taxon>eudicotyledons</taxon>
        <taxon>Gunneridae</taxon>
        <taxon>Pentapetalae</taxon>
        <taxon>rosids</taxon>
        <taxon>fabids</taxon>
        <taxon>Fabales</taxon>
        <taxon>Fabaceae</taxon>
        <taxon>Papilionoideae</taxon>
        <taxon>50 kb inversion clade</taxon>
        <taxon>NPAAA clade</taxon>
        <taxon>indigoferoid/millettioid clade</taxon>
        <taxon>Phaseoleae</taxon>
        <taxon>Flemingia</taxon>
    </lineage>
</organism>
<evidence type="ECO:0000256" key="1">
    <source>
        <dbReference type="SAM" id="MobiDB-lite"/>
    </source>
</evidence>
<accession>A0ABD1MEX2</accession>
<dbReference type="Proteomes" id="UP001603857">
    <property type="component" value="Unassembled WGS sequence"/>
</dbReference>
<feature type="region of interest" description="Disordered" evidence="1">
    <location>
        <begin position="1"/>
        <end position="84"/>
    </location>
</feature>
<evidence type="ECO:0000259" key="2">
    <source>
        <dbReference type="Pfam" id="PF04195"/>
    </source>
</evidence>
<feature type="compositionally biased region" description="Low complexity" evidence="1">
    <location>
        <begin position="1"/>
        <end position="25"/>
    </location>
</feature>
<sequence>MWVIMSSVEMGSSSSGSVETETMGSNIIRSSSLSIEVLEEGPTRSRHNAKGTAEAEAEDQAEGSAGSSSRAEGRDNPESDTNIAVEHKRLARKREFDPMLRPGYKWVHGEVRANYSRFRDDDSILNLLTFTKFLDGFPTDDNYPIGMSRCRGVESPNPDLVFLDKSKLLTPSFYVYDCWFRDLHVKLPFDDFIMSVLRVLNVAPNQLHPNSWAAMQVFKILCLGFGVTPTTPLFLFFYNCKPGWDAEEGYNVREGENESKARWISLSRIPRRDLLESFTSSYKHFKNGFFWIGIREGAKK</sequence>
<feature type="domain" description="Transposase (putative) gypsy type" evidence="2">
    <location>
        <begin position="186"/>
        <end position="241"/>
    </location>
</feature>
<dbReference type="AlphaFoldDB" id="A0ABD1MEX2"/>
<keyword evidence="4" id="KW-1185">Reference proteome</keyword>
<proteinExistence type="predicted"/>
<gene>
    <name evidence="3" type="ORF">Fmac_015559</name>
</gene>
<dbReference type="EMBL" id="JBGMDY010000005">
    <property type="protein sequence ID" value="KAL2334346.1"/>
    <property type="molecule type" value="Genomic_DNA"/>
</dbReference>
<dbReference type="InterPro" id="IPR007321">
    <property type="entry name" value="Transposase_28"/>
</dbReference>
<evidence type="ECO:0000313" key="3">
    <source>
        <dbReference type="EMBL" id="KAL2334346.1"/>
    </source>
</evidence>